<reference evidence="3" key="1">
    <citation type="submission" date="2020-11" db="EMBL/GenBank/DDBJ databases">
        <authorList>
            <person name="Tran Van P."/>
        </authorList>
    </citation>
    <scope>NUCLEOTIDE SEQUENCE</scope>
</reference>
<dbReference type="SUPFAM" id="SSF54791">
    <property type="entry name" value="Eukaryotic type KH-domain (KH-domain type I)"/>
    <property type="match status" value="2"/>
</dbReference>
<dbReference type="PANTHER" id="PTHR23285">
    <property type="entry name" value="RING FINGER AND KH DOMAIN CONTAINING PROTEIN 1"/>
    <property type="match status" value="1"/>
</dbReference>
<evidence type="ECO:0000313" key="3">
    <source>
        <dbReference type="EMBL" id="CAD7659872.1"/>
    </source>
</evidence>
<proteinExistence type="predicted"/>
<dbReference type="FunFam" id="3.30.1370.10:FF:000012">
    <property type="entry name" value="Mex-3 RNA-binding family member D"/>
    <property type="match status" value="1"/>
</dbReference>
<accession>A0A7R9MH72</accession>
<gene>
    <name evidence="3" type="ORF">ONB1V03_LOCUS16443</name>
</gene>
<dbReference type="GO" id="GO:0003723">
    <property type="term" value="F:RNA binding"/>
    <property type="evidence" value="ECO:0007669"/>
    <property type="project" value="UniProtKB-UniRule"/>
</dbReference>
<evidence type="ECO:0000256" key="1">
    <source>
        <dbReference type="PROSITE-ProRule" id="PRU00117"/>
    </source>
</evidence>
<keyword evidence="4" id="KW-1185">Reference proteome</keyword>
<dbReference type="PANTHER" id="PTHR23285:SF7">
    <property type="entry name" value="LD09246P1"/>
    <property type="match status" value="1"/>
</dbReference>
<name>A0A7R9MH72_9ACAR</name>
<dbReference type="InterPro" id="IPR004088">
    <property type="entry name" value="KH_dom_type_1"/>
</dbReference>
<feature type="domain" description="K Homology" evidence="2">
    <location>
        <begin position="114"/>
        <end position="182"/>
    </location>
</feature>
<feature type="domain" description="K Homology" evidence="2">
    <location>
        <begin position="30"/>
        <end position="98"/>
    </location>
</feature>
<sequence length="269" mass="29773">MSINHAFIEISDLVDVLTSMQRSEPMDKSQQVTQMVPVPTSEHVAQIVGKCGSKIKFLRTETGTCIKTPYRGDEPVFVVTGHPDNVRMAVAAIEKASNHFTRLMESRSNTCAVGEVTVLVEVPQQYVGVVVGRNGSVIIKIKEQTNTRINTPKGDAANPSFEVTGTRVNVEAAKEAILDKVYQAFQLRSSSKFDPNLNQSKFLTKIIQMESPSSQSLPSLPSPPSPTHSVDIHSFKWMSPMSTLPMTPSMFEPIFNYDYVNADKNEMFC</sequence>
<evidence type="ECO:0000259" key="2">
    <source>
        <dbReference type="SMART" id="SM00322"/>
    </source>
</evidence>
<dbReference type="Pfam" id="PF00013">
    <property type="entry name" value="KH_1"/>
    <property type="match status" value="2"/>
</dbReference>
<organism evidence="3">
    <name type="scientific">Oppiella nova</name>
    <dbReference type="NCBI Taxonomy" id="334625"/>
    <lineage>
        <taxon>Eukaryota</taxon>
        <taxon>Metazoa</taxon>
        <taxon>Ecdysozoa</taxon>
        <taxon>Arthropoda</taxon>
        <taxon>Chelicerata</taxon>
        <taxon>Arachnida</taxon>
        <taxon>Acari</taxon>
        <taxon>Acariformes</taxon>
        <taxon>Sarcoptiformes</taxon>
        <taxon>Oribatida</taxon>
        <taxon>Brachypylina</taxon>
        <taxon>Oppioidea</taxon>
        <taxon>Oppiidae</taxon>
        <taxon>Oppiella</taxon>
    </lineage>
</organism>
<dbReference type="AlphaFoldDB" id="A0A7R9MH72"/>
<dbReference type="PROSITE" id="PS50084">
    <property type="entry name" value="KH_TYPE_1"/>
    <property type="match status" value="2"/>
</dbReference>
<evidence type="ECO:0000313" key="4">
    <source>
        <dbReference type="Proteomes" id="UP000728032"/>
    </source>
</evidence>
<dbReference type="InterPro" id="IPR036612">
    <property type="entry name" value="KH_dom_type_1_sf"/>
</dbReference>
<dbReference type="EMBL" id="OC933393">
    <property type="protein sequence ID" value="CAD7659872.1"/>
    <property type="molecule type" value="Genomic_DNA"/>
</dbReference>
<dbReference type="InterPro" id="IPR047227">
    <property type="entry name" value="MEX3"/>
</dbReference>
<keyword evidence="1" id="KW-0694">RNA-binding</keyword>
<dbReference type="GO" id="GO:0010468">
    <property type="term" value="P:regulation of gene expression"/>
    <property type="evidence" value="ECO:0007669"/>
    <property type="project" value="UniProtKB-ARBA"/>
</dbReference>
<dbReference type="Proteomes" id="UP000728032">
    <property type="component" value="Unassembled WGS sequence"/>
</dbReference>
<dbReference type="InterPro" id="IPR004087">
    <property type="entry name" value="KH_dom"/>
</dbReference>
<dbReference type="SMART" id="SM00322">
    <property type="entry name" value="KH"/>
    <property type="match status" value="2"/>
</dbReference>
<dbReference type="Gene3D" id="3.30.1370.10">
    <property type="entry name" value="K Homology domain, type 1"/>
    <property type="match status" value="2"/>
</dbReference>
<protein>
    <recommendedName>
        <fullName evidence="2">K Homology domain-containing protein</fullName>
    </recommendedName>
</protein>
<dbReference type="OrthoDB" id="427410at2759"/>
<dbReference type="EMBL" id="CAJPVJ010018568">
    <property type="protein sequence ID" value="CAG2177010.1"/>
    <property type="molecule type" value="Genomic_DNA"/>
</dbReference>